<dbReference type="Proteomes" id="UP000305067">
    <property type="component" value="Unassembled WGS sequence"/>
</dbReference>
<keyword evidence="1" id="KW-0732">Signal</keyword>
<feature type="signal peptide" evidence="1">
    <location>
        <begin position="1"/>
        <end position="28"/>
    </location>
</feature>
<organism evidence="2 3">
    <name type="scientific">Pterulicium gracile</name>
    <dbReference type="NCBI Taxonomy" id="1884261"/>
    <lineage>
        <taxon>Eukaryota</taxon>
        <taxon>Fungi</taxon>
        <taxon>Dikarya</taxon>
        <taxon>Basidiomycota</taxon>
        <taxon>Agaricomycotina</taxon>
        <taxon>Agaricomycetes</taxon>
        <taxon>Agaricomycetidae</taxon>
        <taxon>Agaricales</taxon>
        <taxon>Pleurotineae</taxon>
        <taxon>Pterulaceae</taxon>
        <taxon>Pterulicium</taxon>
    </lineage>
</organism>
<sequence length="96" mass="11392">MLYHPHSQTKPSIYQLLVSICMLFTTECLSVRTQATSSSYFRETETLRCVRRTESRTVLRYIEENGYRVERRYESRSALLKSFAVLEVKGQSLKFW</sequence>
<evidence type="ECO:0000256" key="1">
    <source>
        <dbReference type="SAM" id="SignalP"/>
    </source>
</evidence>
<evidence type="ECO:0000313" key="2">
    <source>
        <dbReference type="EMBL" id="TFL02074.1"/>
    </source>
</evidence>
<evidence type="ECO:0000313" key="3">
    <source>
        <dbReference type="Proteomes" id="UP000305067"/>
    </source>
</evidence>
<name>A0A5C3QUR0_9AGAR</name>
<protein>
    <submittedName>
        <fullName evidence="2">Uncharacterized protein</fullName>
    </submittedName>
</protein>
<proteinExistence type="predicted"/>
<accession>A0A5C3QUR0</accession>
<reference evidence="2 3" key="1">
    <citation type="journal article" date="2019" name="Nat. Ecol. Evol.">
        <title>Megaphylogeny resolves global patterns of mushroom evolution.</title>
        <authorList>
            <person name="Varga T."/>
            <person name="Krizsan K."/>
            <person name="Foldi C."/>
            <person name="Dima B."/>
            <person name="Sanchez-Garcia M."/>
            <person name="Sanchez-Ramirez S."/>
            <person name="Szollosi G.J."/>
            <person name="Szarkandi J.G."/>
            <person name="Papp V."/>
            <person name="Albert L."/>
            <person name="Andreopoulos W."/>
            <person name="Angelini C."/>
            <person name="Antonin V."/>
            <person name="Barry K.W."/>
            <person name="Bougher N.L."/>
            <person name="Buchanan P."/>
            <person name="Buyck B."/>
            <person name="Bense V."/>
            <person name="Catcheside P."/>
            <person name="Chovatia M."/>
            <person name="Cooper J."/>
            <person name="Damon W."/>
            <person name="Desjardin D."/>
            <person name="Finy P."/>
            <person name="Geml J."/>
            <person name="Haridas S."/>
            <person name="Hughes K."/>
            <person name="Justo A."/>
            <person name="Karasinski D."/>
            <person name="Kautmanova I."/>
            <person name="Kiss B."/>
            <person name="Kocsube S."/>
            <person name="Kotiranta H."/>
            <person name="LaButti K.M."/>
            <person name="Lechner B.E."/>
            <person name="Liimatainen K."/>
            <person name="Lipzen A."/>
            <person name="Lukacs Z."/>
            <person name="Mihaltcheva S."/>
            <person name="Morgado L.N."/>
            <person name="Niskanen T."/>
            <person name="Noordeloos M.E."/>
            <person name="Ohm R.A."/>
            <person name="Ortiz-Santana B."/>
            <person name="Ovrebo C."/>
            <person name="Racz N."/>
            <person name="Riley R."/>
            <person name="Savchenko A."/>
            <person name="Shiryaev A."/>
            <person name="Soop K."/>
            <person name="Spirin V."/>
            <person name="Szebenyi C."/>
            <person name="Tomsovsky M."/>
            <person name="Tulloss R.E."/>
            <person name="Uehling J."/>
            <person name="Grigoriev I.V."/>
            <person name="Vagvolgyi C."/>
            <person name="Papp T."/>
            <person name="Martin F.M."/>
            <person name="Miettinen O."/>
            <person name="Hibbett D.S."/>
            <person name="Nagy L.G."/>
        </authorList>
    </citation>
    <scope>NUCLEOTIDE SEQUENCE [LARGE SCALE GENOMIC DNA]</scope>
    <source>
        <strain evidence="2 3">CBS 309.79</strain>
    </source>
</reference>
<keyword evidence="3" id="KW-1185">Reference proteome</keyword>
<dbReference type="EMBL" id="ML178823">
    <property type="protein sequence ID" value="TFL02074.1"/>
    <property type="molecule type" value="Genomic_DNA"/>
</dbReference>
<gene>
    <name evidence="2" type="ORF">BDV98DRAFT_49646</name>
</gene>
<feature type="chain" id="PRO_5022928666" evidence="1">
    <location>
        <begin position="29"/>
        <end position="96"/>
    </location>
</feature>
<dbReference type="AlphaFoldDB" id="A0A5C3QUR0"/>